<evidence type="ECO:0000256" key="1">
    <source>
        <dbReference type="ARBA" id="ARBA00005439"/>
    </source>
</evidence>
<dbReference type="InterPro" id="IPR036788">
    <property type="entry name" value="T_IF-3_C_sf"/>
</dbReference>
<feature type="compositionally biased region" description="Gly residues" evidence="4">
    <location>
        <begin position="111"/>
        <end position="133"/>
    </location>
</feature>
<keyword evidence="8" id="KW-1185">Reference proteome</keyword>
<organism evidence="7 8">
    <name type="scientific">Chlorella vulgaris</name>
    <name type="common">Green alga</name>
    <dbReference type="NCBI Taxonomy" id="3077"/>
    <lineage>
        <taxon>Eukaryota</taxon>
        <taxon>Viridiplantae</taxon>
        <taxon>Chlorophyta</taxon>
        <taxon>core chlorophytes</taxon>
        <taxon>Trebouxiophyceae</taxon>
        <taxon>Chlorellales</taxon>
        <taxon>Chlorellaceae</taxon>
        <taxon>Chlorella clade</taxon>
        <taxon>Chlorella</taxon>
    </lineage>
</organism>
<sequence>MQALASCRVQAGTLLAPRPSPLCSSRKLRLSVASSYSTDRPPSRTGPGDGGSSKSSARPYTPRPGGSTYTPRPGGGGGAGGGGGGAGGGGGGGGYRSAPGGGSARPYTPRPGGGSGGGGGGGGGYAPRPGGGPYTPRPGGSTYAPRPGGAGGAPGGYRGNSGSDDDRRGGNFQRGGRGRGPPQRGDPSVPMNENIRAPEVRVLGEDKTPLGVMPTADAIAQARETGCDLIMVVPDASPPVVRIMDWSKYNYELVKAAKETKRKQREAVVETKELKLRPATDVHDYQVKLRNGQKFLSKGQRVKLTLQFRGREMEFQQIGRDLFARFYADCGEDVSIEQHPQMQGRQMTMILGPKKETQ</sequence>
<dbReference type="AlphaFoldDB" id="A0A9D4TQG3"/>
<evidence type="ECO:0000259" key="5">
    <source>
        <dbReference type="Pfam" id="PF00707"/>
    </source>
</evidence>
<dbReference type="GO" id="GO:0005737">
    <property type="term" value="C:cytoplasm"/>
    <property type="evidence" value="ECO:0007669"/>
    <property type="project" value="UniProtKB-ARBA"/>
</dbReference>
<feature type="compositionally biased region" description="Gly residues" evidence="4">
    <location>
        <begin position="73"/>
        <end position="103"/>
    </location>
</feature>
<reference evidence="7" key="1">
    <citation type="journal article" date="2019" name="Plant J.">
        <title>Chlorella vulgaris genome assembly and annotation reveals the molecular basis for metabolic acclimation to high light conditions.</title>
        <authorList>
            <person name="Cecchin M."/>
            <person name="Marcolungo L."/>
            <person name="Rossato M."/>
            <person name="Girolomoni L."/>
            <person name="Cosentino E."/>
            <person name="Cuine S."/>
            <person name="Li-Beisson Y."/>
            <person name="Delledonne M."/>
            <person name="Ballottari M."/>
        </authorList>
    </citation>
    <scope>NUCLEOTIDE SEQUENCE</scope>
    <source>
        <strain evidence="7">211/11P</strain>
    </source>
</reference>
<evidence type="ECO:0000256" key="4">
    <source>
        <dbReference type="SAM" id="MobiDB-lite"/>
    </source>
</evidence>
<dbReference type="EMBL" id="SIDB01000006">
    <property type="protein sequence ID" value="KAI3431855.1"/>
    <property type="molecule type" value="Genomic_DNA"/>
</dbReference>
<dbReference type="InterPro" id="IPR019814">
    <property type="entry name" value="Translation_initiation_fac_3_N"/>
</dbReference>
<reference evidence="7" key="2">
    <citation type="submission" date="2020-11" db="EMBL/GenBank/DDBJ databases">
        <authorList>
            <person name="Cecchin M."/>
            <person name="Marcolungo L."/>
            <person name="Rossato M."/>
            <person name="Girolomoni L."/>
            <person name="Cosentino E."/>
            <person name="Cuine S."/>
            <person name="Li-Beisson Y."/>
            <person name="Delledonne M."/>
            <person name="Ballottari M."/>
        </authorList>
    </citation>
    <scope>NUCLEOTIDE SEQUENCE</scope>
    <source>
        <strain evidence="7">211/11P</strain>
        <tissue evidence="7">Whole cell</tissue>
    </source>
</reference>
<keyword evidence="3" id="KW-0648">Protein biosynthesis</keyword>
<dbReference type="Gene3D" id="3.10.20.80">
    <property type="entry name" value="Translation initiation factor 3 (IF-3), N-terminal domain"/>
    <property type="match status" value="1"/>
</dbReference>
<gene>
    <name evidence="7" type="ORF">D9Q98_010607</name>
</gene>
<dbReference type="Pfam" id="PF00707">
    <property type="entry name" value="IF3_C"/>
    <property type="match status" value="1"/>
</dbReference>
<dbReference type="GO" id="GO:0003743">
    <property type="term" value="F:translation initiation factor activity"/>
    <property type="evidence" value="ECO:0007669"/>
    <property type="project" value="UniProtKB-KW"/>
</dbReference>
<dbReference type="InterPro" id="IPR001288">
    <property type="entry name" value="Translation_initiation_fac_3"/>
</dbReference>
<keyword evidence="2" id="KW-0396">Initiation factor</keyword>
<evidence type="ECO:0000256" key="2">
    <source>
        <dbReference type="ARBA" id="ARBA00022540"/>
    </source>
</evidence>
<feature type="domain" description="Translation initiation factor 3 C-terminal" evidence="5">
    <location>
        <begin position="269"/>
        <end position="354"/>
    </location>
</feature>
<dbReference type="InterPro" id="IPR036787">
    <property type="entry name" value="T_IF-3_N_sf"/>
</dbReference>
<feature type="compositionally biased region" description="Low complexity" evidence="4">
    <location>
        <begin position="59"/>
        <end position="72"/>
    </location>
</feature>
<dbReference type="PANTHER" id="PTHR10938:SF0">
    <property type="entry name" value="TRANSLATION INITIATION FACTOR IF-3, MITOCHONDRIAL"/>
    <property type="match status" value="1"/>
</dbReference>
<evidence type="ECO:0000256" key="3">
    <source>
        <dbReference type="ARBA" id="ARBA00022917"/>
    </source>
</evidence>
<feature type="region of interest" description="Disordered" evidence="4">
    <location>
        <begin position="1"/>
        <end position="197"/>
    </location>
</feature>
<dbReference type="SUPFAM" id="SSF54364">
    <property type="entry name" value="Translation initiation factor IF3, N-terminal domain"/>
    <property type="match status" value="1"/>
</dbReference>
<evidence type="ECO:0008006" key="9">
    <source>
        <dbReference type="Google" id="ProtNLM"/>
    </source>
</evidence>
<dbReference type="GO" id="GO:0043022">
    <property type="term" value="F:ribosome binding"/>
    <property type="evidence" value="ECO:0007669"/>
    <property type="project" value="TreeGrafter"/>
</dbReference>
<feature type="compositionally biased region" description="Gly residues" evidence="4">
    <location>
        <begin position="148"/>
        <end position="159"/>
    </location>
</feature>
<name>A0A9D4TQG3_CHLVU</name>
<dbReference type="HAMAP" id="MF_00080">
    <property type="entry name" value="IF_3"/>
    <property type="match status" value="1"/>
</dbReference>
<evidence type="ECO:0000259" key="6">
    <source>
        <dbReference type="Pfam" id="PF05198"/>
    </source>
</evidence>
<feature type="domain" description="Translation initiation factor 3 N-terminal" evidence="6">
    <location>
        <begin position="191"/>
        <end position="259"/>
    </location>
</feature>
<evidence type="ECO:0000313" key="7">
    <source>
        <dbReference type="EMBL" id="KAI3431855.1"/>
    </source>
</evidence>
<comment type="caution">
    <text evidence="7">The sequence shown here is derived from an EMBL/GenBank/DDBJ whole genome shotgun (WGS) entry which is preliminary data.</text>
</comment>
<dbReference type="PANTHER" id="PTHR10938">
    <property type="entry name" value="TRANSLATION INITIATION FACTOR IF-3"/>
    <property type="match status" value="1"/>
</dbReference>
<dbReference type="Proteomes" id="UP001055712">
    <property type="component" value="Unassembled WGS sequence"/>
</dbReference>
<dbReference type="GO" id="GO:0032790">
    <property type="term" value="P:ribosome disassembly"/>
    <property type="evidence" value="ECO:0007669"/>
    <property type="project" value="TreeGrafter"/>
</dbReference>
<dbReference type="Gene3D" id="3.30.110.10">
    <property type="entry name" value="Translation initiation factor 3 (IF-3), C-terminal domain"/>
    <property type="match status" value="1"/>
</dbReference>
<proteinExistence type="inferred from homology"/>
<feature type="compositionally biased region" description="Low complexity" evidence="4">
    <location>
        <begin position="137"/>
        <end position="147"/>
    </location>
</feature>
<evidence type="ECO:0000313" key="8">
    <source>
        <dbReference type="Proteomes" id="UP001055712"/>
    </source>
</evidence>
<accession>A0A9D4TQG3</accession>
<comment type="similarity">
    <text evidence="1">Belongs to the IF-3 family.</text>
</comment>
<dbReference type="SUPFAM" id="SSF55200">
    <property type="entry name" value="Translation initiation factor IF3, C-terminal domain"/>
    <property type="match status" value="1"/>
</dbReference>
<dbReference type="Pfam" id="PF05198">
    <property type="entry name" value="IF3_N"/>
    <property type="match status" value="1"/>
</dbReference>
<dbReference type="NCBIfam" id="TIGR00168">
    <property type="entry name" value="infC"/>
    <property type="match status" value="1"/>
</dbReference>
<dbReference type="OrthoDB" id="21573at2759"/>
<dbReference type="InterPro" id="IPR019815">
    <property type="entry name" value="Translation_initiation_fac_3_C"/>
</dbReference>
<protein>
    <recommendedName>
        <fullName evidence="9">Translation initiation factor IF-3</fullName>
    </recommendedName>
</protein>
<dbReference type="FunFam" id="3.30.110.10:FF:000001">
    <property type="entry name" value="Translation initiation factor IF-3"/>
    <property type="match status" value="1"/>
</dbReference>